<dbReference type="GO" id="GO:0007165">
    <property type="term" value="P:signal transduction"/>
    <property type="evidence" value="ECO:0007669"/>
    <property type="project" value="InterPro"/>
</dbReference>
<evidence type="ECO:0000259" key="1">
    <source>
        <dbReference type="PROSITE" id="PS50851"/>
    </source>
</evidence>
<dbReference type="Gene3D" id="2.40.50.180">
    <property type="entry name" value="CheA-289, Domain 4"/>
    <property type="match status" value="1"/>
</dbReference>
<sequence>MGTSSNGNGTGTSDSVKVLTFGLEGTQYCVEAESTASVLEVADGTSLADADDLWNAGTITVAGELVRVVDLPRIVGSSSRSSARVDEPKLLVFSVTDDDGRYYGWLVDDVDVTRTVRTASLEAPRLDTSHVKGRLDIGGEEVLWLDQRAIHA</sequence>
<dbReference type="Gene3D" id="2.30.30.40">
    <property type="entry name" value="SH3 Domains"/>
    <property type="match status" value="1"/>
</dbReference>
<dbReference type="SUPFAM" id="SSF50341">
    <property type="entry name" value="CheW-like"/>
    <property type="match status" value="1"/>
</dbReference>
<dbReference type="SMART" id="SM00260">
    <property type="entry name" value="CheW"/>
    <property type="match status" value="1"/>
</dbReference>
<evidence type="ECO:0000313" key="2">
    <source>
        <dbReference type="EMBL" id="MDF9746353.1"/>
    </source>
</evidence>
<dbReference type="InterPro" id="IPR036061">
    <property type="entry name" value="CheW-like_dom_sf"/>
</dbReference>
<dbReference type="EMBL" id="JAMQOT010000004">
    <property type="protein sequence ID" value="MDF9746353.1"/>
    <property type="molecule type" value="Genomic_DNA"/>
</dbReference>
<comment type="caution">
    <text evidence="2">The sequence shown here is derived from an EMBL/GenBank/DDBJ whole genome shotgun (WGS) entry which is preliminary data.</text>
</comment>
<keyword evidence="3" id="KW-1185">Reference proteome</keyword>
<protein>
    <submittedName>
        <fullName evidence="2">Chemotaxis protein CheW</fullName>
    </submittedName>
</protein>
<reference evidence="2" key="1">
    <citation type="submission" date="2022-06" db="EMBL/GenBank/DDBJ databases">
        <title>Natrinema sp. a new haloarchaeum isolate from saline soil.</title>
        <authorList>
            <person name="Strakova D."/>
            <person name="Galisteo C."/>
            <person name="Sanchez-Porro C."/>
            <person name="Ventosa A."/>
        </authorList>
    </citation>
    <scope>NUCLEOTIDE SEQUENCE</scope>
    <source>
        <strain evidence="2">S1CR25-10</strain>
    </source>
</reference>
<name>A0A9Q4L3T5_9EURY</name>
<dbReference type="GO" id="GO:0006935">
    <property type="term" value="P:chemotaxis"/>
    <property type="evidence" value="ECO:0007669"/>
    <property type="project" value="InterPro"/>
</dbReference>
<accession>A0A9Q4L3T5</accession>
<dbReference type="Proteomes" id="UP001154061">
    <property type="component" value="Unassembled WGS sequence"/>
</dbReference>
<feature type="domain" description="CheW-like" evidence="1">
    <location>
        <begin position="15"/>
        <end position="152"/>
    </location>
</feature>
<evidence type="ECO:0000313" key="3">
    <source>
        <dbReference type="Proteomes" id="UP001154061"/>
    </source>
</evidence>
<dbReference type="Pfam" id="PF01584">
    <property type="entry name" value="CheW"/>
    <property type="match status" value="1"/>
</dbReference>
<organism evidence="2 3">
    <name type="scientific">Natrinema salsiterrestre</name>
    <dbReference type="NCBI Taxonomy" id="2950540"/>
    <lineage>
        <taxon>Archaea</taxon>
        <taxon>Methanobacteriati</taxon>
        <taxon>Methanobacteriota</taxon>
        <taxon>Stenosarchaea group</taxon>
        <taxon>Halobacteria</taxon>
        <taxon>Halobacteriales</taxon>
        <taxon>Natrialbaceae</taxon>
        <taxon>Natrinema</taxon>
    </lineage>
</organism>
<dbReference type="InterPro" id="IPR002545">
    <property type="entry name" value="CheW-lke_dom"/>
</dbReference>
<dbReference type="AlphaFoldDB" id="A0A9Q4L3T5"/>
<gene>
    <name evidence="2" type="ORF">NDI89_12245</name>
</gene>
<dbReference type="RefSeq" id="WP_277521905.1">
    <property type="nucleotide sequence ID" value="NZ_JAMQOT010000004.1"/>
</dbReference>
<dbReference type="PROSITE" id="PS50851">
    <property type="entry name" value="CHEW"/>
    <property type="match status" value="1"/>
</dbReference>
<proteinExistence type="predicted"/>